<organism evidence="1 2">
    <name type="scientific">Neohortaea acidophila</name>
    <dbReference type="NCBI Taxonomy" id="245834"/>
    <lineage>
        <taxon>Eukaryota</taxon>
        <taxon>Fungi</taxon>
        <taxon>Dikarya</taxon>
        <taxon>Ascomycota</taxon>
        <taxon>Pezizomycotina</taxon>
        <taxon>Dothideomycetes</taxon>
        <taxon>Dothideomycetidae</taxon>
        <taxon>Mycosphaerellales</taxon>
        <taxon>Teratosphaeriaceae</taxon>
        <taxon>Neohortaea</taxon>
    </lineage>
</organism>
<name>A0A6A6PKF0_9PEZI</name>
<dbReference type="RefSeq" id="XP_033586846.1">
    <property type="nucleotide sequence ID" value="XM_033737645.1"/>
</dbReference>
<dbReference type="PANTHER" id="PTHR42085">
    <property type="entry name" value="F-BOX DOMAIN-CONTAINING PROTEIN"/>
    <property type="match status" value="1"/>
</dbReference>
<accession>A0A6A6PKF0</accession>
<dbReference type="GeneID" id="54478647"/>
<dbReference type="OrthoDB" id="62952at2759"/>
<keyword evidence="2" id="KW-1185">Reference proteome</keyword>
<dbReference type="Proteomes" id="UP000799767">
    <property type="component" value="Unassembled WGS sequence"/>
</dbReference>
<dbReference type="AlphaFoldDB" id="A0A6A6PKF0"/>
<sequence length="308" mass="35168">MTIQAAYDFYWRFDQYDHLSQSDLISTLITAGCSATIALESKPELIARKVRLDRGLLLYENCTDEELQQLVRRRLLQPMESAYKACGLPRHDIVDLRKWWHDGMIKKLEDADATGFGKFLDLPPELRSRVYKFYVGSLPAVLSCPSQPPLARTCNLIRNEVLPIFYGHHTFELRYTHPGRGWAHIRPMTHIRPTIDTRLFLHSIPIGQVANLRHLRIGFSTLEFPSELGILQAGSIMFNVNLSRPAGNSKCTLTASTKNLSTHAMLKHLEQMLKKTEESDGRKTFRMSDIKAIGTALEEGWAERHKPV</sequence>
<protein>
    <submittedName>
        <fullName evidence="1">Uncharacterized protein</fullName>
    </submittedName>
</protein>
<gene>
    <name evidence="1" type="ORF">BDY17DRAFT_327240</name>
</gene>
<dbReference type="InterPro" id="IPR038883">
    <property type="entry name" value="AN11006-like"/>
</dbReference>
<evidence type="ECO:0000313" key="1">
    <source>
        <dbReference type="EMBL" id="KAF2480276.1"/>
    </source>
</evidence>
<reference evidence="1" key="1">
    <citation type="journal article" date="2020" name="Stud. Mycol.">
        <title>101 Dothideomycetes genomes: a test case for predicting lifestyles and emergence of pathogens.</title>
        <authorList>
            <person name="Haridas S."/>
            <person name="Albert R."/>
            <person name="Binder M."/>
            <person name="Bloem J."/>
            <person name="Labutti K."/>
            <person name="Salamov A."/>
            <person name="Andreopoulos B."/>
            <person name="Baker S."/>
            <person name="Barry K."/>
            <person name="Bills G."/>
            <person name="Bluhm B."/>
            <person name="Cannon C."/>
            <person name="Castanera R."/>
            <person name="Culley D."/>
            <person name="Daum C."/>
            <person name="Ezra D."/>
            <person name="Gonzalez J."/>
            <person name="Henrissat B."/>
            <person name="Kuo A."/>
            <person name="Liang C."/>
            <person name="Lipzen A."/>
            <person name="Lutzoni F."/>
            <person name="Magnuson J."/>
            <person name="Mondo S."/>
            <person name="Nolan M."/>
            <person name="Ohm R."/>
            <person name="Pangilinan J."/>
            <person name="Park H.-J."/>
            <person name="Ramirez L."/>
            <person name="Alfaro M."/>
            <person name="Sun H."/>
            <person name="Tritt A."/>
            <person name="Yoshinaga Y."/>
            <person name="Zwiers L.-H."/>
            <person name="Turgeon B."/>
            <person name="Goodwin S."/>
            <person name="Spatafora J."/>
            <person name="Crous P."/>
            <person name="Grigoriev I."/>
        </authorList>
    </citation>
    <scope>NUCLEOTIDE SEQUENCE</scope>
    <source>
        <strain evidence="1">CBS 113389</strain>
    </source>
</reference>
<dbReference type="EMBL" id="MU001640">
    <property type="protein sequence ID" value="KAF2480276.1"/>
    <property type="molecule type" value="Genomic_DNA"/>
</dbReference>
<dbReference type="PANTHER" id="PTHR42085:SF1">
    <property type="entry name" value="F-BOX DOMAIN-CONTAINING PROTEIN"/>
    <property type="match status" value="1"/>
</dbReference>
<evidence type="ECO:0000313" key="2">
    <source>
        <dbReference type="Proteomes" id="UP000799767"/>
    </source>
</evidence>
<proteinExistence type="predicted"/>